<protein>
    <recommendedName>
        <fullName evidence="4">Cell wall proline rich protein</fullName>
    </recommendedName>
</protein>
<keyword evidence="3" id="KW-1185">Reference proteome</keyword>
<organism evidence="2 3">
    <name type="scientific">Thielaviopsis punctulata</name>
    <dbReference type="NCBI Taxonomy" id="72032"/>
    <lineage>
        <taxon>Eukaryota</taxon>
        <taxon>Fungi</taxon>
        <taxon>Dikarya</taxon>
        <taxon>Ascomycota</taxon>
        <taxon>Pezizomycotina</taxon>
        <taxon>Sordariomycetes</taxon>
        <taxon>Hypocreomycetidae</taxon>
        <taxon>Microascales</taxon>
        <taxon>Ceratocystidaceae</taxon>
        <taxon>Thielaviopsis</taxon>
    </lineage>
</organism>
<feature type="region of interest" description="Disordered" evidence="1">
    <location>
        <begin position="696"/>
        <end position="738"/>
    </location>
</feature>
<feature type="compositionally biased region" description="Basic and acidic residues" evidence="1">
    <location>
        <begin position="358"/>
        <end position="369"/>
    </location>
</feature>
<feature type="compositionally biased region" description="Polar residues" evidence="1">
    <location>
        <begin position="702"/>
        <end position="720"/>
    </location>
</feature>
<gene>
    <name evidence="2" type="ORF">TD95_002665</name>
</gene>
<feature type="compositionally biased region" description="Polar residues" evidence="1">
    <location>
        <begin position="226"/>
        <end position="242"/>
    </location>
</feature>
<feature type="compositionally biased region" description="Basic residues" evidence="1">
    <location>
        <begin position="385"/>
        <end position="400"/>
    </location>
</feature>
<name>A0A0F4ZKK4_9PEZI</name>
<dbReference type="AlphaFoldDB" id="A0A0F4ZKK4"/>
<feature type="compositionally biased region" description="Polar residues" evidence="1">
    <location>
        <begin position="765"/>
        <end position="774"/>
    </location>
</feature>
<sequence>MGPETMGSSFGGAGKSHPALPAFSFNPGASLSPDKSSFLSPPESLMAPTGLGNNNPPSPRSSSVTRSQHGHRRGGSEFVGGSIRGGDSITVLGIPQTKSEGGFDMPPDVKPLSGPPPGGRRGHAHRRSAAISSHDISKIIVPPKPIDHGHSAPNSPTNFEKKDDMMSLNNIIPPITIDSSPAPAQEPSSLAVPSDSCLNSSSSRSRVGFSETIEVIPRPLSVISTDTSSTLTVKQSNSTSERTSPAPATTSLPTVQDTTPIVTISPAPATTMSPPMRPKLESRPSTAGAILDHVTTQDRPEFDSSASKRRNSIPTLLNLPEPSEEEKAALRNIKSPKRWSFFGLDAHKVRPLSSSSHESGRKRSSEKAAEPAVDAPVATEGPKDGKKRRKSKKGKKKAKGKTWGVPILSRKSKHQVRKCRSGSLRSPTPTQQLMIGSLEDCIAPESNEVMDPEFAVPSTPIIPTIEFPDATPKQKRLDEDSSIAMIDLDAALGPFNTPLAPNPEWDAAQRAAGNVKRKLHSAQGMKGFSGPGMHYHRRTESAPEMVPFERSGFGVHRFGSNSTMADVFEEDEEDEEAIDSDSSSARSADITPTRRSPIHHASSVVSTSTVADENVPATPSGPRASGMLAFPAEVTPSHTMKTEPSSASIKTDLSSEDIIYASRTPAFVNDSPCPSGTPSPRRVLVGKELAPVNVSPFHLPPANQSPASSYAISQGSSFPSPMSPVSYDTQCLSTAPSSLNDETTFQSLLCGEPGPEVRISVDIPSLTSTTSAGTRESVAQYPNRPVTQSRDERPVSMSSAFGRRRSSLASLSRLINSSHGERSKLSMEIPLEGFEERKSKPSRTKRISRLVQFWKPKESSA</sequence>
<feature type="compositionally biased region" description="Acidic residues" evidence="1">
    <location>
        <begin position="569"/>
        <end position="579"/>
    </location>
</feature>
<feature type="region of interest" description="Disordered" evidence="1">
    <location>
        <begin position="350"/>
        <end position="430"/>
    </location>
</feature>
<evidence type="ECO:0000256" key="1">
    <source>
        <dbReference type="SAM" id="MobiDB-lite"/>
    </source>
</evidence>
<reference evidence="2 3" key="1">
    <citation type="submission" date="2015-03" db="EMBL/GenBank/DDBJ databases">
        <authorList>
            <person name="Radwan O."/>
            <person name="Al-Naeli F.A."/>
            <person name="Rendon G.A."/>
            <person name="Fields C."/>
        </authorList>
    </citation>
    <scope>NUCLEOTIDE SEQUENCE [LARGE SCALE GENOMIC DNA]</scope>
    <source>
        <strain evidence="2">CR-DP1</strain>
    </source>
</reference>
<feature type="compositionally biased region" description="Low complexity" evidence="1">
    <location>
        <begin position="580"/>
        <end position="589"/>
    </location>
</feature>
<feature type="compositionally biased region" description="Basic residues" evidence="1">
    <location>
        <begin position="410"/>
        <end position="420"/>
    </location>
</feature>
<evidence type="ECO:0000313" key="2">
    <source>
        <dbReference type="EMBL" id="KKA30656.1"/>
    </source>
</evidence>
<feature type="region of interest" description="Disordered" evidence="1">
    <location>
        <begin position="569"/>
        <end position="628"/>
    </location>
</feature>
<feature type="region of interest" description="Disordered" evidence="1">
    <location>
        <begin position="1"/>
        <end position="208"/>
    </location>
</feature>
<evidence type="ECO:0000313" key="3">
    <source>
        <dbReference type="Proteomes" id="UP000033483"/>
    </source>
</evidence>
<dbReference type="OrthoDB" id="5406427at2759"/>
<feature type="region of interest" description="Disordered" evidence="1">
    <location>
        <begin position="759"/>
        <end position="806"/>
    </location>
</feature>
<accession>A0A0F4ZKK4</accession>
<proteinExistence type="predicted"/>
<comment type="caution">
    <text evidence="2">The sequence shown here is derived from an EMBL/GenBank/DDBJ whole genome shotgun (WGS) entry which is preliminary data.</text>
</comment>
<feature type="compositionally biased region" description="Low complexity" evidence="1">
    <location>
        <begin position="194"/>
        <end position="208"/>
    </location>
</feature>
<dbReference type="Proteomes" id="UP000033483">
    <property type="component" value="Unassembled WGS sequence"/>
</dbReference>
<evidence type="ECO:0008006" key="4">
    <source>
        <dbReference type="Google" id="ProtNLM"/>
    </source>
</evidence>
<feature type="compositionally biased region" description="Polar residues" evidence="1">
    <location>
        <begin position="27"/>
        <end position="39"/>
    </location>
</feature>
<feature type="compositionally biased region" description="Low complexity" evidence="1">
    <location>
        <begin position="243"/>
        <end position="254"/>
    </location>
</feature>
<feature type="compositionally biased region" description="Polar residues" evidence="1">
    <location>
        <begin position="726"/>
        <end position="738"/>
    </location>
</feature>
<feature type="compositionally biased region" description="Polar residues" evidence="1">
    <location>
        <begin position="255"/>
        <end position="273"/>
    </location>
</feature>
<dbReference type="EMBL" id="LAEV01000323">
    <property type="protein sequence ID" value="KKA30656.1"/>
    <property type="molecule type" value="Genomic_DNA"/>
</dbReference>
<feature type="region of interest" description="Disordered" evidence="1">
    <location>
        <begin position="226"/>
        <end position="329"/>
    </location>
</feature>